<accession>A0A397STW0</accession>
<keyword evidence="5" id="KW-1185">Reference proteome</keyword>
<keyword evidence="2" id="KW-0812">Transmembrane</keyword>
<organism evidence="4 5">
    <name type="scientific">Glomus cerebriforme</name>
    <dbReference type="NCBI Taxonomy" id="658196"/>
    <lineage>
        <taxon>Eukaryota</taxon>
        <taxon>Fungi</taxon>
        <taxon>Fungi incertae sedis</taxon>
        <taxon>Mucoromycota</taxon>
        <taxon>Glomeromycotina</taxon>
        <taxon>Glomeromycetes</taxon>
        <taxon>Glomerales</taxon>
        <taxon>Glomeraceae</taxon>
        <taxon>Glomus</taxon>
    </lineage>
</organism>
<reference evidence="4 5" key="1">
    <citation type="submission" date="2018-06" db="EMBL/GenBank/DDBJ databases">
        <title>Comparative genomics reveals the genomic features of Rhizophagus irregularis, R. cerebriforme, R. diaphanum and Gigaspora rosea, and their symbiotic lifestyle signature.</title>
        <authorList>
            <person name="Morin E."/>
            <person name="San Clemente H."/>
            <person name="Chen E.C.H."/>
            <person name="De La Providencia I."/>
            <person name="Hainaut M."/>
            <person name="Kuo A."/>
            <person name="Kohler A."/>
            <person name="Murat C."/>
            <person name="Tang N."/>
            <person name="Roy S."/>
            <person name="Loubradou J."/>
            <person name="Henrissat B."/>
            <person name="Grigoriev I.V."/>
            <person name="Corradi N."/>
            <person name="Roux C."/>
            <person name="Martin F.M."/>
        </authorList>
    </citation>
    <scope>NUCLEOTIDE SEQUENCE [LARGE SCALE GENOMIC DNA]</scope>
    <source>
        <strain evidence="4 5">DAOM 227022</strain>
    </source>
</reference>
<gene>
    <name evidence="4" type="ORF">C1645_697026</name>
</gene>
<dbReference type="CDD" id="cd00084">
    <property type="entry name" value="HMG-box_SF"/>
    <property type="match status" value="1"/>
</dbReference>
<feature type="domain" description="YABBY protein C-terminal" evidence="3">
    <location>
        <begin position="116"/>
        <end position="155"/>
    </location>
</feature>
<feature type="compositionally biased region" description="Acidic residues" evidence="1">
    <location>
        <begin position="38"/>
        <end position="53"/>
    </location>
</feature>
<dbReference type="Gene3D" id="1.10.30.10">
    <property type="entry name" value="High mobility group box domain"/>
    <property type="match status" value="1"/>
</dbReference>
<comment type="caution">
    <text evidence="4">The sequence shown here is derived from an EMBL/GenBank/DDBJ whole genome shotgun (WGS) entry which is preliminary data.</text>
</comment>
<evidence type="ECO:0000313" key="4">
    <source>
        <dbReference type="EMBL" id="RIA86321.1"/>
    </source>
</evidence>
<dbReference type="Pfam" id="PF04690">
    <property type="entry name" value="YABBY"/>
    <property type="match status" value="1"/>
</dbReference>
<dbReference type="Proteomes" id="UP000265703">
    <property type="component" value="Unassembled WGS sequence"/>
</dbReference>
<evidence type="ECO:0000256" key="1">
    <source>
        <dbReference type="SAM" id="MobiDB-lite"/>
    </source>
</evidence>
<feature type="region of interest" description="Disordered" evidence="1">
    <location>
        <begin position="38"/>
        <end position="59"/>
    </location>
</feature>
<dbReference type="AlphaFoldDB" id="A0A397STW0"/>
<name>A0A397STW0_9GLOM</name>
<protein>
    <recommendedName>
        <fullName evidence="3">YABBY protein C-terminal domain-containing protein</fullName>
    </recommendedName>
</protein>
<evidence type="ECO:0000256" key="2">
    <source>
        <dbReference type="SAM" id="Phobius"/>
    </source>
</evidence>
<sequence>MPYKKVLPKELYTDLLKTYLNLNPDSKPNVRSNPIIIDDDDDDFDDQNQESVEEPSRKRNTCDITVEKDKSDTVKRPGVLRGTYIFYTVYTIYTLLIFFNILYLFIKVKILRGRKRLSPYNSFVKTELPKIKAENPDLEHKAAFMRMVEMWKTSPDNPAVYIFTYKYFVTSNFVIISHVA</sequence>
<dbReference type="EMBL" id="QKYT01000369">
    <property type="protein sequence ID" value="RIA86321.1"/>
    <property type="molecule type" value="Genomic_DNA"/>
</dbReference>
<dbReference type="InterPro" id="IPR036910">
    <property type="entry name" value="HMG_box_dom_sf"/>
</dbReference>
<dbReference type="OrthoDB" id="667577at2759"/>
<dbReference type="SUPFAM" id="SSF47095">
    <property type="entry name" value="HMG-box"/>
    <property type="match status" value="1"/>
</dbReference>
<proteinExistence type="predicted"/>
<dbReference type="InterPro" id="IPR056775">
    <property type="entry name" value="YABBY_C"/>
</dbReference>
<keyword evidence="2" id="KW-0472">Membrane</keyword>
<evidence type="ECO:0000259" key="3">
    <source>
        <dbReference type="Pfam" id="PF04690"/>
    </source>
</evidence>
<feature type="transmembrane region" description="Helical" evidence="2">
    <location>
        <begin position="84"/>
        <end position="106"/>
    </location>
</feature>
<keyword evidence="2" id="KW-1133">Transmembrane helix</keyword>
<evidence type="ECO:0000313" key="5">
    <source>
        <dbReference type="Proteomes" id="UP000265703"/>
    </source>
</evidence>